<name>A0A484B3A1_DRONA</name>
<comment type="subcellular location">
    <subcellularLocation>
        <location evidence="1 10">Cell membrane</location>
        <topology evidence="1 10">Multi-pass membrane protein</topology>
    </subcellularLocation>
</comment>
<feature type="transmembrane region" description="Helical" evidence="10">
    <location>
        <begin position="304"/>
        <end position="325"/>
    </location>
</feature>
<evidence type="ECO:0000256" key="4">
    <source>
        <dbReference type="ARBA" id="ARBA00022692"/>
    </source>
</evidence>
<keyword evidence="6 10" id="KW-1133">Transmembrane helix</keyword>
<evidence type="ECO:0000256" key="9">
    <source>
        <dbReference type="ARBA" id="ARBA00023224"/>
    </source>
</evidence>
<protein>
    <recommendedName>
        <fullName evidence="10">Odorant receptor</fullName>
    </recommendedName>
</protein>
<dbReference type="PANTHER" id="PTHR21137">
    <property type="entry name" value="ODORANT RECEPTOR"/>
    <property type="match status" value="1"/>
</dbReference>
<dbReference type="GO" id="GO:0005886">
    <property type="term" value="C:plasma membrane"/>
    <property type="evidence" value="ECO:0007669"/>
    <property type="project" value="UniProtKB-SubCell"/>
</dbReference>
<gene>
    <name evidence="11" type="ORF">AWZ03_011278</name>
</gene>
<dbReference type="GO" id="GO:0004984">
    <property type="term" value="F:olfactory receptor activity"/>
    <property type="evidence" value="ECO:0007669"/>
    <property type="project" value="InterPro"/>
</dbReference>
<feature type="transmembrane region" description="Helical" evidence="10">
    <location>
        <begin position="37"/>
        <end position="58"/>
    </location>
</feature>
<keyword evidence="5 10" id="KW-0552">Olfaction</keyword>
<dbReference type="Pfam" id="PF02949">
    <property type="entry name" value="7tm_6"/>
    <property type="match status" value="1"/>
</dbReference>
<keyword evidence="4 10" id="KW-0812">Transmembrane</keyword>
<reference evidence="11 12" key="1">
    <citation type="journal article" date="2019" name="J. Hered.">
        <title>An Improved Genome Assembly for Drosophila navojoa, the Basal Species in the mojavensis Cluster.</title>
        <authorList>
            <person name="Vanderlinde T."/>
            <person name="Dupim E.G."/>
            <person name="Nazario-Yepiz N.O."/>
            <person name="Carvalho A.B."/>
        </authorList>
    </citation>
    <scope>NUCLEOTIDE SEQUENCE [LARGE SCALE GENOMIC DNA]</scope>
    <source>
        <strain evidence="11">Navoj_Jal97</strain>
        <tissue evidence="11">Whole organism</tissue>
    </source>
</reference>
<keyword evidence="2" id="KW-1003">Cell membrane</keyword>
<organism evidence="11 12">
    <name type="scientific">Drosophila navojoa</name>
    <name type="common">Fruit fly</name>
    <dbReference type="NCBI Taxonomy" id="7232"/>
    <lineage>
        <taxon>Eukaryota</taxon>
        <taxon>Metazoa</taxon>
        <taxon>Ecdysozoa</taxon>
        <taxon>Arthropoda</taxon>
        <taxon>Hexapoda</taxon>
        <taxon>Insecta</taxon>
        <taxon>Pterygota</taxon>
        <taxon>Neoptera</taxon>
        <taxon>Endopterygota</taxon>
        <taxon>Diptera</taxon>
        <taxon>Brachycera</taxon>
        <taxon>Muscomorpha</taxon>
        <taxon>Ephydroidea</taxon>
        <taxon>Drosophilidae</taxon>
        <taxon>Drosophila</taxon>
    </lineage>
</organism>
<evidence type="ECO:0000256" key="6">
    <source>
        <dbReference type="ARBA" id="ARBA00022989"/>
    </source>
</evidence>
<evidence type="ECO:0000256" key="10">
    <source>
        <dbReference type="RuleBase" id="RU351113"/>
    </source>
</evidence>
<evidence type="ECO:0000313" key="12">
    <source>
        <dbReference type="Proteomes" id="UP000295192"/>
    </source>
</evidence>
<dbReference type="OrthoDB" id="7548151at2759"/>
<dbReference type="EMBL" id="LSRL02000249">
    <property type="protein sequence ID" value="TDG42301.1"/>
    <property type="molecule type" value="Genomic_DNA"/>
</dbReference>
<keyword evidence="3 10" id="KW-0716">Sensory transduction</keyword>
<comment type="caution">
    <text evidence="10">Lacks conserved residue(s) required for the propagation of feature annotation.</text>
</comment>
<dbReference type="PANTHER" id="PTHR21137:SF35">
    <property type="entry name" value="ODORANT RECEPTOR 19A-RELATED"/>
    <property type="match status" value="1"/>
</dbReference>
<proteinExistence type="inferred from homology"/>
<feature type="transmembrane region" description="Helical" evidence="10">
    <location>
        <begin position="131"/>
        <end position="156"/>
    </location>
</feature>
<evidence type="ECO:0000256" key="2">
    <source>
        <dbReference type="ARBA" id="ARBA00022475"/>
    </source>
</evidence>
<dbReference type="InterPro" id="IPR004117">
    <property type="entry name" value="7tm6_olfct_rcpt"/>
</dbReference>
<comment type="caution">
    <text evidence="11">The sequence shown here is derived from an EMBL/GenBank/DDBJ whole genome shotgun (WGS) entry which is preliminary data.</text>
</comment>
<keyword evidence="12" id="KW-1185">Reference proteome</keyword>
<evidence type="ECO:0000313" key="11">
    <source>
        <dbReference type="EMBL" id="TDG42301.1"/>
    </source>
</evidence>
<comment type="similarity">
    <text evidence="10">Belongs to the insect chemoreceptor superfamily. Heteromeric odorant receptor channel (TC 1.A.69) family.</text>
</comment>
<evidence type="ECO:0000256" key="7">
    <source>
        <dbReference type="ARBA" id="ARBA00023136"/>
    </source>
</evidence>
<keyword evidence="9 10" id="KW-0807">Transducer</keyword>
<evidence type="ECO:0000256" key="3">
    <source>
        <dbReference type="ARBA" id="ARBA00022606"/>
    </source>
</evidence>
<dbReference type="Proteomes" id="UP000295192">
    <property type="component" value="Unassembled WGS sequence"/>
</dbReference>
<keyword evidence="7 10" id="KW-0472">Membrane</keyword>
<dbReference type="GO" id="GO:0007165">
    <property type="term" value="P:signal transduction"/>
    <property type="evidence" value="ECO:0007669"/>
    <property type="project" value="UniProtKB-KW"/>
</dbReference>
<sequence length="403" mass="46151">MSKLLEACLGNLWVQRFTFGLMGLDLQQDRRTLRSPVTYLVMMLATSFELCTVCGFIVQQRHDIVLCSEALMHGIQMVSSLLKMIIFVCKGRELVSLIAAIQAPFLRPIIDAAELRVWRVQNRRGQIFSAIYLLMCAGTSISFLVMPVASTTLIYYKSGQFVPVSSFRVAHASDLAVIFACSLPYDVTNPVIYFLDCCLMVPVLTFFCCSTTAVDTLYGWFVFGLTAHYRRLELELQSERMQSSTGRELDQRLEQLFREHARLLELVARFEAGFRDIACVEVLLICVLYCSVICQYIMPHTNQNFAFLGFFSLVVSSQLCIYGFGAEQVRHEGQQFAYQLYQLLPWHELPPHQRRLLLLPLQRAQKETQLAAYFFRLGRPLLVWIFRTASSFTTLLNTLRAKD</sequence>
<dbReference type="OMA" id="VWIFRTA"/>
<keyword evidence="8 10" id="KW-0675">Receptor</keyword>
<feature type="transmembrane region" description="Helical" evidence="10">
    <location>
        <begin position="192"/>
        <end position="223"/>
    </location>
</feature>
<evidence type="ECO:0000256" key="8">
    <source>
        <dbReference type="ARBA" id="ARBA00023170"/>
    </source>
</evidence>
<feature type="transmembrane region" description="Helical" evidence="10">
    <location>
        <begin position="277"/>
        <end position="298"/>
    </location>
</feature>
<accession>A0A484B3A1</accession>
<dbReference type="GO" id="GO:0005549">
    <property type="term" value="F:odorant binding"/>
    <property type="evidence" value="ECO:0007669"/>
    <property type="project" value="InterPro"/>
</dbReference>
<evidence type="ECO:0000256" key="1">
    <source>
        <dbReference type="ARBA" id="ARBA00004651"/>
    </source>
</evidence>
<dbReference type="AlphaFoldDB" id="A0A484B3A1"/>
<evidence type="ECO:0000256" key="5">
    <source>
        <dbReference type="ARBA" id="ARBA00022725"/>
    </source>
</evidence>